<dbReference type="EMBL" id="JAINVV010000013">
    <property type="protein sequence ID" value="MBY8825755.1"/>
    <property type="molecule type" value="Genomic_DNA"/>
</dbReference>
<feature type="domain" description="Hydantoinase A/oxoprolinase" evidence="1">
    <location>
        <begin position="199"/>
        <end position="393"/>
    </location>
</feature>
<dbReference type="Proteomes" id="UP000706039">
    <property type="component" value="Unassembled WGS sequence"/>
</dbReference>
<comment type="caution">
    <text evidence="3">The sequence shown here is derived from an EMBL/GenBank/DDBJ whole genome shotgun (WGS) entry which is preliminary data.</text>
</comment>
<protein>
    <submittedName>
        <fullName evidence="3">Hydantoinase/oxoprolinase family protein</fullName>
    </submittedName>
</protein>
<sequence>MTGPARGTLRLGIDVGGTNTDAVLMRGREVVASNKSFTTRDIGSGVIQSVTRLLESAKRGADEIGRVMIGTTQFVNAFVERKDLNPVAAIRIGAPCGDGVPPLVGFPEDLLGRIGRHVFWLEGGADYAGNAHGQVDEQAVLAIAAAIREREIPAAALTATFSPLRPDLEDEVAAVLRRGAPGLHVTCSARVGGMGLIDRENAAIMNASMALLSRRVIDALVDAFARLGITVPIYLTQNDGTLITTETAANYPVFTCSAGPTNSIRGAAFLAGVDDAVVVDVGGTTTDIGYVLRGFPRETALPNAIGGVRTNMRMPDILSIPLGGGSIVAIDGDAVEIGPQSVGHRLASDALVFGGETLTTTDLAVRAGLASIGDAALVADLADDDVRAAIEAIHARAEAAIDLVRVNGNPIPTILVGGGAILFPRDFAGSAGTLRPAFAEVANAIGAAIATVSGRSDRIYDLDVMAREDALADATRIAGDAARSAGAEDDSIELVELVELPLGHMQGRLVRVRARAVGALREVEHA</sequence>
<name>A0ABS7PWL8_9SPHN</name>
<gene>
    <name evidence="3" type="ORF">K7G82_25865</name>
</gene>
<dbReference type="InterPro" id="IPR043129">
    <property type="entry name" value="ATPase_NBD"/>
</dbReference>
<evidence type="ECO:0000313" key="4">
    <source>
        <dbReference type="Proteomes" id="UP000706039"/>
    </source>
</evidence>
<dbReference type="RefSeq" id="WP_222992858.1">
    <property type="nucleotide sequence ID" value="NZ_JAINVV010000013.1"/>
</dbReference>
<dbReference type="PANTHER" id="PTHR11365:SF10">
    <property type="entry name" value="HYDANTOINASE_OXOPROLINASE"/>
    <property type="match status" value="1"/>
</dbReference>
<organism evidence="3 4">
    <name type="scientific">Sphingomonas colocasiae</name>
    <dbReference type="NCBI Taxonomy" id="1848973"/>
    <lineage>
        <taxon>Bacteria</taxon>
        <taxon>Pseudomonadati</taxon>
        <taxon>Pseudomonadota</taxon>
        <taxon>Alphaproteobacteria</taxon>
        <taxon>Sphingomonadales</taxon>
        <taxon>Sphingomonadaceae</taxon>
        <taxon>Sphingomonas</taxon>
    </lineage>
</organism>
<dbReference type="Pfam" id="PF05378">
    <property type="entry name" value="Hydant_A_N"/>
    <property type="match status" value="1"/>
</dbReference>
<dbReference type="Gene3D" id="3.30.420.40">
    <property type="match status" value="1"/>
</dbReference>
<feature type="domain" description="Hydantoinase/oxoprolinase N-terminal" evidence="2">
    <location>
        <begin position="10"/>
        <end position="178"/>
    </location>
</feature>
<reference evidence="3 4" key="1">
    <citation type="submission" date="2021-08" db="EMBL/GenBank/DDBJ databases">
        <authorList>
            <person name="Tuo L."/>
        </authorList>
    </citation>
    <scope>NUCLEOTIDE SEQUENCE [LARGE SCALE GENOMIC DNA]</scope>
    <source>
        <strain evidence="3 4">JCM 31229</strain>
    </source>
</reference>
<accession>A0ABS7PWL8</accession>
<dbReference type="SUPFAM" id="SSF53067">
    <property type="entry name" value="Actin-like ATPase domain"/>
    <property type="match status" value="2"/>
</dbReference>
<evidence type="ECO:0000259" key="1">
    <source>
        <dbReference type="Pfam" id="PF01968"/>
    </source>
</evidence>
<dbReference type="Pfam" id="PF01968">
    <property type="entry name" value="Hydantoinase_A"/>
    <property type="match status" value="1"/>
</dbReference>
<evidence type="ECO:0000259" key="2">
    <source>
        <dbReference type="Pfam" id="PF05378"/>
    </source>
</evidence>
<dbReference type="InterPro" id="IPR045079">
    <property type="entry name" value="Oxoprolinase-like"/>
</dbReference>
<dbReference type="PANTHER" id="PTHR11365">
    <property type="entry name" value="5-OXOPROLINASE RELATED"/>
    <property type="match status" value="1"/>
</dbReference>
<keyword evidence="4" id="KW-1185">Reference proteome</keyword>
<dbReference type="InterPro" id="IPR008040">
    <property type="entry name" value="Hydant_A_N"/>
</dbReference>
<dbReference type="InterPro" id="IPR002821">
    <property type="entry name" value="Hydantoinase_A"/>
</dbReference>
<evidence type="ECO:0000313" key="3">
    <source>
        <dbReference type="EMBL" id="MBY8825755.1"/>
    </source>
</evidence>
<proteinExistence type="predicted"/>